<evidence type="ECO:0000313" key="1">
    <source>
        <dbReference type="EMBL" id="GMF37120.1"/>
    </source>
</evidence>
<organism evidence="1 2">
    <name type="scientific">Phytophthora lilii</name>
    <dbReference type="NCBI Taxonomy" id="2077276"/>
    <lineage>
        <taxon>Eukaryota</taxon>
        <taxon>Sar</taxon>
        <taxon>Stramenopiles</taxon>
        <taxon>Oomycota</taxon>
        <taxon>Peronosporomycetes</taxon>
        <taxon>Peronosporales</taxon>
        <taxon>Peronosporaceae</taxon>
        <taxon>Phytophthora</taxon>
    </lineage>
</organism>
<dbReference type="OrthoDB" id="125997at2759"/>
<dbReference type="EMBL" id="BSXW01001484">
    <property type="protein sequence ID" value="GMF37120.1"/>
    <property type="molecule type" value="Genomic_DNA"/>
</dbReference>
<dbReference type="Proteomes" id="UP001165083">
    <property type="component" value="Unassembled WGS sequence"/>
</dbReference>
<gene>
    <name evidence="1" type="ORF">Plil01_001565500</name>
</gene>
<dbReference type="PANTHER" id="PTHR33977:SF1">
    <property type="entry name" value="ZINC ION BINDING PROTEIN"/>
    <property type="match status" value="1"/>
</dbReference>
<sequence>MKVVVRDWARQELRPARIWQSVLQRFRLNESTEPALSVVQRFVHHYISSELGGSDVMATVRRAVQDAGFTGKEDETDAFTFAWRTDGAGMSVVGNGSDADPFVLGISTKNLLRQADRNPSTFVLHVDATYKLAQVGYPVIAVGITDRARRFHLLAMFIVSHQQQPQFTEVPRCWPECFRRLLENNSAWHGQWVTPMTPSGIDCKKSLGVVMALSKS</sequence>
<comment type="caution">
    <text evidence="1">The sequence shown here is derived from an EMBL/GenBank/DDBJ whole genome shotgun (WGS) entry which is preliminary data.</text>
</comment>
<dbReference type="PANTHER" id="PTHR33977">
    <property type="entry name" value="ZINC ION BINDING PROTEIN"/>
    <property type="match status" value="1"/>
</dbReference>
<protein>
    <submittedName>
        <fullName evidence="1">Unnamed protein product</fullName>
    </submittedName>
</protein>
<name>A0A9W6XEM2_9STRA</name>
<reference evidence="1" key="1">
    <citation type="submission" date="2023-04" db="EMBL/GenBank/DDBJ databases">
        <title>Phytophthora lilii NBRC 32176.</title>
        <authorList>
            <person name="Ichikawa N."/>
            <person name="Sato H."/>
            <person name="Tonouchi N."/>
        </authorList>
    </citation>
    <scope>NUCLEOTIDE SEQUENCE</scope>
    <source>
        <strain evidence="1">NBRC 32176</strain>
    </source>
</reference>
<keyword evidence="2" id="KW-1185">Reference proteome</keyword>
<proteinExistence type="predicted"/>
<evidence type="ECO:0000313" key="2">
    <source>
        <dbReference type="Proteomes" id="UP001165083"/>
    </source>
</evidence>
<accession>A0A9W6XEM2</accession>
<dbReference type="AlphaFoldDB" id="A0A9W6XEM2"/>